<dbReference type="Proteomes" id="UP000239007">
    <property type="component" value="Unassembled WGS sequence"/>
</dbReference>
<keyword evidence="7 9" id="KW-0472">Membrane</keyword>
<evidence type="ECO:0000313" key="10">
    <source>
        <dbReference type="EMBL" id="PQJ55082.1"/>
    </source>
</evidence>
<protein>
    <submittedName>
        <fullName evidence="10">Lipopolysaccharide ABC transporter permease LptG</fullName>
    </submittedName>
</protein>
<dbReference type="RefSeq" id="WP_105053606.1">
    <property type="nucleotide sequence ID" value="NZ_BMYG01000009.1"/>
</dbReference>
<name>A0A2S7V003_9GAMM</name>
<evidence type="ECO:0000256" key="7">
    <source>
        <dbReference type="ARBA" id="ARBA00023136"/>
    </source>
</evidence>
<gene>
    <name evidence="10" type="ORF">BTO11_16425</name>
</gene>
<dbReference type="GO" id="GO:0043190">
    <property type="term" value="C:ATP-binding cassette (ABC) transporter complex"/>
    <property type="evidence" value="ECO:0007669"/>
    <property type="project" value="InterPro"/>
</dbReference>
<feature type="transmembrane region" description="Helical" evidence="9">
    <location>
        <begin position="41"/>
        <end position="60"/>
    </location>
</feature>
<comment type="subunit">
    <text evidence="8">Component of the lipopolysaccharide transport and assembly complex. The LptBFG transporter is composed of two ATP-binding proteins (LptB) and two transmembrane proteins (LptF and LptG).</text>
</comment>
<accession>A0A2S7V003</accession>
<feature type="transmembrane region" description="Helical" evidence="9">
    <location>
        <begin position="276"/>
        <end position="294"/>
    </location>
</feature>
<evidence type="ECO:0000256" key="6">
    <source>
        <dbReference type="ARBA" id="ARBA00022989"/>
    </source>
</evidence>
<comment type="similarity">
    <text evidence="3">Belongs to the LptF/LptG family.</text>
</comment>
<keyword evidence="6 9" id="KW-1133">Transmembrane helix</keyword>
<dbReference type="GO" id="GO:0015920">
    <property type="term" value="P:lipopolysaccharide transport"/>
    <property type="evidence" value="ECO:0007669"/>
    <property type="project" value="TreeGrafter"/>
</dbReference>
<evidence type="ECO:0000256" key="8">
    <source>
        <dbReference type="ARBA" id="ARBA00026081"/>
    </source>
</evidence>
<dbReference type="NCBIfam" id="TIGR04408">
    <property type="entry name" value="LptG_lptG"/>
    <property type="match status" value="1"/>
</dbReference>
<keyword evidence="11" id="KW-1185">Reference proteome</keyword>
<comment type="subcellular location">
    <subcellularLocation>
        <location evidence="2">Cell membrane</location>
        <topology evidence="2">Multi-pass membrane protein</topology>
    </subcellularLocation>
</comment>
<dbReference type="InterPro" id="IPR005495">
    <property type="entry name" value="LptG/LptF_permease"/>
</dbReference>
<keyword evidence="4" id="KW-1003">Cell membrane</keyword>
<comment type="caution">
    <text evidence="10">The sequence shown here is derived from an EMBL/GenBank/DDBJ whole genome shotgun (WGS) entry which is preliminary data.</text>
</comment>
<keyword evidence="5 9" id="KW-0812">Transmembrane</keyword>
<evidence type="ECO:0000256" key="4">
    <source>
        <dbReference type="ARBA" id="ARBA00022475"/>
    </source>
</evidence>
<evidence type="ECO:0000256" key="5">
    <source>
        <dbReference type="ARBA" id="ARBA00022692"/>
    </source>
</evidence>
<dbReference type="OrthoDB" id="9776227at2"/>
<feature type="transmembrane region" description="Helical" evidence="9">
    <location>
        <begin position="105"/>
        <end position="125"/>
    </location>
</feature>
<feature type="transmembrane region" description="Helical" evidence="9">
    <location>
        <begin position="336"/>
        <end position="354"/>
    </location>
</feature>
<feature type="transmembrane region" description="Helical" evidence="9">
    <location>
        <begin position="66"/>
        <end position="84"/>
    </location>
</feature>
<evidence type="ECO:0000313" key="11">
    <source>
        <dbReference type="Proteomes" id="UP000239007"/>
    </source>
</evidence>
<organism evidence="10 11">
    <name type="scientific">Psychrosphaera saromensis</name>
    <dbReference type="NCBI Taxonomy" id="716813"/>
    <lineage>
        <taxon>Bacteria</taxon>
        <taxon>Pseudomonadati</taxon>
        <taxon>Pseudomonadota</taxon>
        <taxon>Gammaproteobacteria</taxon>
        <taxon>Alteromonadales</taxon>
        <taxon>Pseudoalteromonadaceae</taxon>
        <taxon>Psychrosphaera</taxon>
    </lineage>
</organism>
<evidence type="ECO:0000256" key="2">
    <source>
        <dbReference type="ARBA" id="ARBA00004651"/>
    </source>
</evidence>
<dbReference type="Pfam" id="PF03739">
    <property type="entry name" value="LptF_LptG"/>
    <property type="match status" value="1"/>
</dbReference>
<feature type="transmembrane region" description="Helical" evidence="9">
    <location>
        <begin position="306"/>
        <end position="330"/>
    </location>
</feature>
<evidence type="ECO:0000256" key="1">
    <source>
        <dbReference type="ARBA" id="ARBA00002265"/>
    </source>
</evidence>
<comment type="function">
    <text evidence="1">Part of the ABC transporter complex LptBFG involved in the translocation of lipopolysaccharide (LPS) from the inner membrane to the outer membrane.</text>
</comment>
<reference evidence="10 11" key="1">
    <citation type="submission" date="2016-12" db="EMBL/GenBank/DDBJ databases">
        <title>Diversity of luminous bacteria.</title>
        <authorList>
            <person name="Yoshizawa S."/>
            <person name="Kogure K."/>
        </authorList>
    </citation>
    <scope>NUCLEOTIDE SEQUENCE [LARGE SCALE GENOMIC DNA]</scope>
    <source>
        <strain evidence="10 11">SA4-48</strain>
    </source>
</reference>
<dbReference type="AlphaFoldDB" id="A0A2S7V003"/>
<dbReference type="PANTHER" id="PTHR33529:SF2">
    <property type="entry name" value="LIPOPOLYSACCHARIDE EXPORT SYSTEM PERMEASE PROTEIN LPTG"/>
    <property type="match status" value="1"/>
</dbReference>
<dbReference type="GO" id="GO:0055085">
    <property type="term" value="P:transmembrane transport"/>
    <property type="evidence" value="ECO:0007669"/>
    <property type="project" value="InterPro"/>
</dbReference>
<dbReference type="InterPro" id="IPR030923">
    <property type="entry name" value="LptG"/>
</dbReference>
<feature type="transmembrane region" description="Helical" evidence="9">
    <location>
        <begin position="15"/>
        <end position="36"/>
    </location>
</feature>
<evidence type="ECO:0000256" key="3">
    <source>
        <dbReference type="ARBA" id="ARBA00007725"/>
    </source>
</evidence>
<dbReference type="PANTHER" id="PTHR33529">
    <property type="entry name" value="SLR0882 PROTEIN-RELATED"/>
    <property type="match status" value="1"/>
</dbReference>
<evidence type="ECO:0000256" key="9">
    <source>
        <dbReference type="SAM" id="Phobius"/>
    </source>
</evidence>
<proteinExistence type="inferred from homology"/>
<dbReference type="EMBL" id="MSCH01000003">
    <property type="protein sequence ID" value="PQJ55082.1"/>
    <property type="molecule type" value="Genomic_DNA"/>
</dbReference>
<sequence length="358" mass="39464">MFGMSMIDRYIGRTVLSSIGVTLAVLVGISSLFRFIDQVMYIGRGDFTFLTAALFTLYSVPQDLEIFFPMAAMIGGLVGLGSMASNSELIVMQAVGMSKANVVSAVLKSSTILIVIMMVFSEWGVPYATQSAKELKTQAVSGGQLYSAEQGLWAKDGDAFINIKEVTEDGELINVTVFDFDDELKLTQQINAKSAIISNGNWLLDDVVIRHWNSNKIETSKLDLLPWPTDLSPEKLGVVSVKPERMAVSDLVDYLRYLNKNEQSASRYELALWRKVFQPLNVGVMLLLALSFIFGPLRSVTMGARVILGILTGFSFFLFDKIFGSVSLIYEVPTVIGAFTPTLLFSLIAARLLTKKQK</sequence>